<gene>
    <name evidence="6" type="ORF">BN12_1120010</name>
</gene>
<evidence type="ECO:0000256" key="3">
    <source>
        <dbReference type="PIRSR" id="PIRSR620019-1"/>
    </source>
</evidence>
<evidence type="ECO:0000256" key="1">
    <source>
        <dbReference type="ARBA" id="ARBA00022679"/>
    </source>
</evidence>
<dbReference type="InterPro" id="IPR018357">
    <property type="entry name" value="Hexapep_transf_CS"/>
</dbReference>
<dbReference type="Proteomes" id="UP000035721">
    <property type="component" value="Unassembled WGS sequence"/>
</dbReference>
<keyword evidence="1 6" id="KW-0808">Transferase</keyword>
<feature type="active site" description="Proton acceptor" evidence="3">
    <location>
        <position position="142"/>
    </location>
</feature>
<comment type="caution">
    <text evidence="6">The sequence shown here is derived from an EMBL/GenBank/DDBJ whole genome shotgun (WGS) entry which is preliminary data.</text>
</comment>
<dbReference type="RefSeq" id="WP_048552872.1">
    <property type="nucleotide sequence ID" value="NZ_HF570958.1"/>
</dbReference>
<dbReference type="EMBL" id="CAJB01000016">
    <property type="protein sequence ID" value="CCH76194.1"/>
    <property type="molecule type" value="Genomic_DNA"/>
</dbReference>
<dbReference type="PANTHER" id="PTHR43300">
    <property type="entry name" value="ACETYLTRANSFERASE"/>
    <property type="match status" value="1"/>
</dbReference>
<dbReference type="PROSITE" id="PS00101">
    <property type="entry name" value="HEXAPEP_TRANSFERASES"/>
    <property type="match status" value="1"/>
</dbReference>
<dbReference type="STRING" id="1194083.BN12_1120010"/>
<dbReference type="CDD" id="cd03360">
    <property type="entry name" value="LbH_AT_putative"/>
    <property type="match status" value="1"/>
</dbReference>
<protein>
    <submittedName>
        <fullName evidence="6">Putative acetyltransferase epsM</fullName>
        <ecNumber evidence="6">2.3.1.-</ecNumber>
    </submittedName>
</protein>
<name>A0A077LW42_9MICO</name>
<feature type="domain" description="PglD N-terminal" evidence="5">
    <location>
        <begin position="14"/>
        <end position="85"/>
    </location>
</feature>
<dbReference type="InterPro" id="IPR011004">
    <property type="entry name" value="Trimer_LpxA-like_sf"/>
</dbReference>
<dbReference type="InterPro" id="IPR020019">
    <property type="entry name" value="AcTrfase_PglD-like"/>
</dbReference>
<reference evidence="6 7" key="1">
    <citation type="journal article" date="2013" name="ISME J.">
        <title>A metabolic model for members of the genus Tetrasphaera involved in enhanced biological phosphorus removal.</title>
        <authorList>
            <person name="Kristiansen R."/>
            <person name="Nguyen H.T.T."/>
            <person name="Saunders A.M."/>
            <person name="Nielsen J.L."/>
            <person name="Wimmer R."/>
            <person name="Le V.Q."/>
            <person name="McIlroy S.J."/>
            <person name="Petrovski S."/>
            <person name="Seviour R.J."/>
            <person name="Calteau A."/>
            <person name="Nielsen K.L."/>
            <person name="Nielsen P.H."/>
        </authorList>
    </citation>
    <scope>NUCLEOTIDE SEQUENCE [LARGE SCALE GENOMIC DNA]</scope>
    <source>
        <strain evidence="6 7">T1-X7</strain>
    </source>
</reference>
<evidence type="ECO:0000259" key="5">
    <source>
        <dbReference type="Pfam" id="PF17836"/>
    </source>
</evidence>
<accession>A0A077LW42</accession>
<dbReference type="AlphaFoldDB" id="A0A077LW42"/>
<keyword evidence="6" id="KW-0012">Acyltransferase</keyword>
<dbReference type="Gene3D" id="2.160.10.10">
    <property type="entry name" value="Hexapeptide repeat proteins"/>
    <property type="match status" value="1"/>
</dbReference>
<dbReference type="Pfam" id="PF17836">
    <property type="entry name" value="PglD_N"/>
    <property type="match status" value="1"/>
</dbReference>
<dbReference type="SUPFAM" id="SSF51161">
    <property type="entry name" value="Trimeric LpxA-like enzymes"/>
    <property type="match status" value="1"/>
</dbReference>
<feature type="binding site" evidence="4">
    <location>
        <position position="151"/>
    </location>
    <ligand>
        <name>acetyl-CoA</name>
        <dbReference type="ChEBI" id="CHEBI:57288"/>
    </ligand>
</feature>
<organism evidence="6 7">
    <name type="scientific">Nostocoides japonicum T1-X7</name>
    <dbReference type="NCBI Taxonomy" id="1194083"/>
    <lineage>
        <taxon>Bacteria</taxon>
        <taxon>Bacillati</taxon>
        <taxon>Actinomycetota</taxon>
        <taxon>Actinomycetes</taxon>
        <taxon>Micrococcales</taxon>
        <taxon>Intrasporangiaceae</taxon>
        <taxon>Nostocoides</taxon>
    </lineage>
</organism>
<dbReference type="Gene3D" id="3.40.50.20">
    <property type="match status" value="1"/>
</dbReference>
<evidence type="ECO:0000313" key="6">
    <source>
        <dbReference type="EMBL" id="CCH76194.1"/>
    </source>
</evidence>
<dbReference type="InterPro" id="IPR041561">
    <property type="entry name" value="PglD_N"/>
</dbReference>
<keyword evidence="2" id="KW-0677">Repeat</keyword>
<dbReference type="OrthoDB" id="9815592at2"/>
<dbReference type="NCBIfam" id="TIGR03570">
    <property type="entry name" value="NeuD_NnaD"/>
    <property type="match status" value="1"/>
</dbReference>
<proteinExistence type="predicted"/>
<keyword evidence="7" id="KW-1185">Reference proteome</keyword>
<dbReference type="EC" id="2.3.1.-" evidence="6"/>
<evidence type="ECO:0000313" key="7">
    <source>
        <dbReference type="Proteomes" id="UP000035721"/>
    </source>
</evidence>
<feature type="site" description="Increases basicity of active site His" evidence="3">
    <location>
        <position position="143"/>
    </location>
</feature>
<evidence type="ECO:0000256" key="2">
    <source>
        <dbReference type="ARBA" id="ARBA00022737"/>
    </source>
</evidence>
<sequence length="216" mass="21232">MSEALASGGAARWLVLGAGGHARSLLDVIERRGDTVVGVCGEARGPAWSVPVLGSDAELAETAVRTGSLVALGIGDNTRRLELLRWAESAGLRVPALVARTATVASTASLGPGVVVLEHAHVGPYATLGRAVVVNTMAVVEHDAVVGDGSHVGPGATILGAARVGPGTLIGAGVRLLPGVRVGAGAVAGTGAVVTADVADGGTVTGMPARPLEASR</sequence>
<dbReference type="PANTHER" id="PTHR43300:SF7">
    <property type="entry name" value="UDP-N-ACETYLBACILLOSAMINE N-ACETYLTRANSFERASE"/>
    <property type="match status" value="1"/>
</dbReference>
<dbReference type="InterPro" id="IPR050179">
    <property type="entry name" value="Trans_hexapeptide_repeat"/>
</dbReference>
<evidence type="ECO:0000256" key="4">
    <source>
        <dbReference type="PIRSR" id="PIRSR620019-2"/>
    </source>
</evidence>
<feature type="binding site" evidence="4">
    <location>
        <position position="75"/>
    </location>
    <ligand>
        <name>substrate</name>
    </ligand>
</feature>
<dbReference type="GO" id="GO:0016746">
    <property type="term" value="F:acyltransferase activity"/>
    <property type="evidence" value="ECO:0007669"/>
    <property type="project" value="UniProtKB-KW"/>
</dbReference>